<feature type="compositionally biased region" description="Basic and acidic residues" evidence="3">
    <location>
        <begin position="618"/>
        <end position="641"/>
    </location>
</feature>
<evidence type="ECO:0000256" key="1">
    <source>
        <dbReference type="ARBA" id="ARBA00022737"/>
    </source>
</evidence>
<feature type="repeat" description="PPR" evidence="2">
    <location>
        <begin position="510"/>
        <end position="544"/>
    </location>
</feature>
<name>A0A5N5G298_9ROSA</name>
<proteinExistence type="predicted"/>
<dbReference type="OrthoDB" id="185373at2759"/>
<dbReference type="Pfam" id="PF12854">
    <property type="entry name" value="PPR_1"/>
    <property type="match status" value="1"/>
</dbReference>
<comment type="caution">
    <text evidence="4">The sequence shown here is derived from an EMBL/GenBank/DDBJ whole genome shotgun (WGS) entry which is preliminary data.</text>
</comment>
<dbReference type="AlphaFoldDB" id="A0A5N5G298"/>
<evidence type="ECO:0000313" key="4">
    <source>
        <dbReference type="EMBL" id="KAB2609267.1"/>
    </source>
</evidence>
<reference evidence="5" key="2">
    <citation type="submission" date="2019-10" db="EMBL/GenBank/DDBJ databases">
        <title>A de novo genome assembly of a pear dwarfing rootstock.</title>
        <authorList>
            <person name="Wang F."/>
            <person name="Wang J."/>
            <person name="Li S."/>
            <person name="Zhang Y."/>
            <person name="Fang M."/>
            <person name="Ma L."/>
            <person name="Zhao Y."/>
            <person name="Jiang S."/>
        </authorList>
    </citation>
    <scope>NUCLEOTIDE SEQUENCE [LARGE SCALE GENOMIC DNA]</scope>
</reference>
<dbReference type="InterPro" id="IPR002885">
    <property type="entry name" value="PPR_rpt"/>
</dbReference>
<dbReference type="InterPro" id="IPR044578">
    <property type="entry name" value="BIR6-like"/>
</dbReference>
<dbReference type="Proteomes" id="UP000327157">
    <property type="component" value="Chromosome 14"/>
</dbReference>
<feature type="region of interest" description="Disordered" evidence="3">
    <location>
        <begin position="618"/>
        <end position="667"/>
    </location>
</feature>
<sequence length="667" mass="76464">MNRAKAAFLTTCRFASSLAATRFDVIAPLLYSQVTRSSHLSHFVSNQSHFLNTHQKLFFSSNPNSVLQLVLANKWSAELETELSESCPSLTHDVVIYVLKKLDKDPRKAWDFFNWVCEKDGFRPSSSVFSLMLRVLVHKNSMKEFWIALRKMKEQRFFIDAQTYVAIRELLKKGRMDSDVVAFKHFYERMIEDNAADDVVKSVVDVVSGSEWSDGVEKELGEIELELSDHFVIRVLKELRTRPWKALRFFHWVGQCSGYEHNTITYNAVARVLAWADSIGEFWSVIEEMKAAGHELDLDTYIKITRQFQKSRMMEDAVKLYELMMDGPYKPSTQDCSMLLRSISGSDKPDLDMVFRVAKKFESAGNTLSKPVYDGIHRSLTGAGRFDEAEEIMKVMRNAGYEPDNITYSQLVFGLCKAKRLEEACNVLEEMEADGHVPDIKTWTILIQGHCAADEVDTALICFAKMMEKGCDADADLMDVLIEGFLRQRKIDGAYKLLGEMVKKARLVPWQATYKNLIENLLEVRKLKEAFELLHLMKKQNYPPYPEPFVQYISKSGSVEDAADFFKALTVKEHPSSAAYVHVLKAFFKEGRYTEAKDLLHKCPHHIRMHGEICKLFGSREGKQKRNTTEDGGKQKQTSKEGKRKQTTTEGKRKQTTTEGKQKRTNT</sequence>
<dbReference type="PROSITE" id="PS51375">
    <property type="entry name" value="PPR"/>
    <property type="match status" value="5"/>
</dbReference>
<feature type="repeat" description="PPR" evidence="2">
    <location>
        <begin position="369"/>
        <end position="403"/>
    </location>
</feature>
<dbReference type="InterPro" id="IPR011990">
    <property type="entry name" value="TPR-like_helical_dom_sf"/>
</dbReference>
<dbReference type="Pfam" id="PF01535">
    <property type="entry name" value="PPR"/>
    <property type="match status" value="3"/>
</dbReference>
<feature type="repeat" description="PPR" evidence="2">
    <location>
        <begin position="297"/>
        <end position="331"/>
    </location>
</feature>
<keyword evidence="5" id="KW-1185">Reference proteome</keyword>
<gene>
    <name evidence="4" type="ORF">D8674_012435</name>
</gene>
<dbReference type="PANTHER" id="PTHR47003:SF2">
    <property type="entry name" value="OS01G0970900 PROTEIN"/>
    <property type="match status" value="1"/>
</dbReference>
<dbReference type="PANTHER" id="PTHR47003">
    <property type="entry name" value="OS01G0970900 PROTEIN"/>
    <property type="match status" value="1"/>
</dbReference>
<dbReference type="EMBL" id="SMOL01000553">
    <property type="protein sequence ID" value="KAB2609267.1"/>
    <property type="molecule type" value="Genomic_DNA"/>
</dbReference>
<reference evidence="4 5" key="3">
    <citation type="submission" date="2019-11" db="EMBL/GenBank/DDBJ databases">
        <title>A de novo genome assembly of a pear dwarfing rootstock.</title>
        <authorList>
            <person name="Wang F."/>
            <person name="Wang J."/>
            <person name="Li S."/>
            <person name="Zhang Y."/>
            <person name="Fang M."/>
            <person name="Ma L."/>
            <person name="Zhao Y."/>
            <person name="Jiang S."/>
        </authorList>
    </citation>
    <scope>NUCLEOTIDE SEQUENCE [LARGE SCALE GENOMIC DNA]</scope>
    <source>
        <strain evidence="4">S2</strain>
        <tissue evidence="4">Leaf</tissue>
    </source>
</reference>
<dbReference type="Gene3D" id="1.25.40.10">
    <property type="entry name" value="Tetratricopeptide repeat domain"/>
    <property type="match status" value="4"/>
</dbReference>
<accession>A0A5N5G298</accession>
<reference evidence="4 5" key="1">
    <citation type="submission" date="2019-09" db="EMBL/GenBank/DDBJ databases">
        <authorList>
            <person name="Ou C."/>
        </authorList>
    </citation>
    <scope>NUCLEOTIDE SEQUENCE [LARGE SCALE GENOMIC DNA]</scope>
    <source>
        <strain evidence="4">S2</strain>
        <tissue evidence="4">Leaf</tissue>
    </source>
</reference>
<evidence type="ECO:0000313" key="5">
    <source>
        <dbReference type="Proteomes" id="UP000327157"/>
    </source>
</evidence>
<organism evidence="4 5">
    <name type="scientific">Pyrus ussuriensis x Pyrus communis</name>
    <dbReference type="NCBI Taxonomy" id="2448454"/>
    <lineage>
        <taxon>Eukaryota</taxon>
        <taxon>Viridiplantae</taxon>
        <taxon>Streptophyta</taxon>
        <taxon>Embryophyta</taxon>
        <taxon>Tracheophyta</taxon>
        <taxon>Spermatophyta</taxon>
        <taxon>Magnoliopsida</taxon>
        <taxon>eudicotyledons</taxon>
        <taxon>Gunneridae</taxon>
        <taxon>Pentapetalae</taxon>
        <taxon>rosids</taxon>
        <taxon>fabids</taxon>
        <taxon>Rosales</taxon>
        <taxon>Rosaceae</taxon>
        <taxon>Amygdaloideae</taxon>
        <taxon>Maleae</taxon>
        <taxon>Pyrus</taxon>
    </lineage>
</organism>
<dbReference type="NCBIfam" id="TIGR00756">
    <property type="entry name" value="PPR"/>
    <property type="match status" value="2"/>
</dbReference>
<evidence type="ECO:0000256" key="3">
    <source>
        <dbReference type="SAM" id="MobiDB-lite"/>
    </source>
</evidence>
<protein>
    <submittedName>
        <fullName evidence="4">Pentatricopeptide repeat-containing protein</fullName>
    </submittedName>
</protein>
<dbReference type="GO" id="GO:0008380">
    <property type="term" value="P:RNA splicing"/>
    <property type="evidence" value="ECO:0007669"/>
    <property type="project" value="InterPro"/>
</dbReference>
<keyword evidence="1" id="KW-0677">Repeat</keyword>
<evidence type="ECO:0000256" key="2">
    <source>
        <dbReference type="PROSITE-ProRule" id="PRU00708"/>
    </source>
</evidence>
<feature type="repeat" description="PPR" evidence="2">
    <location>
        <begin position="404"/>
        <end position="438"/>
    </location>
</feature>
<feature type="repeat" description="PPR" evidence="2">
    <location>
        <begin position="439"/>
        <end position="473"/>
    </location>
</feature>